<evidence type="ECO:0000256" key="8">
    <source>
        <dbReference type="ARBA" id="ARBA00023004"/>
    </source>
</evidence>
<evidence type="ECO:0000259" key="14">
    <source>
        <dbReference type="Pfam" id="PF00487"/>
    </source>
</evidence>
<dbReference type="InterPro" id="IPR005804">
    <property type="entry name" value="FA_desaturase_dom"/>
</dbReference>
<keyword evidence="7 12" id="KW-0560">Oxidoreductase</keyword>
<evidence type="ECO:0000256" key="2">
    <source>
        <dbReference type="ARBA" id="ARBA00009295"/>
    </source>
</evidence>
<reference evidence="15" key="1">
    <citation type="submission" date="2020-08" db="EMBL/GenBank/DDBJ databases">
        <title>Multicomponent nature underlies the extraordinary mechanical properties of spider dragline silk.</title>
        <authorList>
            <person name="Kono N."/>
            <person name="Nakamura H."/>
            <person name="Mori M."/>
            <person name="Yoshida Y."/>
            <person name="Ohtoshi R."/>
            <person name="Malay A.D."/>
            <person name="Moran D.A.P."/>
            <person name="Tomita M."/>
            <person name="Numata K."/>
            <person name="Arakawa K."/>
        </authorList>
    </citation>
    <scope>NUCLEOTIDE SEQUENCE</scope>
</reference>
<evidence type="ECO:0000256" key="4">
    <source>
        <dbReference type="ARBA" id="ARBA00022692"/>
    </source>
</evidence>
<keyword evidence="9" id="KW-0443">Lipid metabolism</keyword>
<comment type="similarity">
    <text evidence="2 12">Belongs to the fatty acid desaturase type 1 family.</text>
</comment>
<keyword evidence="16" id="KW-1185">Reference proteome</keyword>
<dbReference type="OrthoDB" id="6406520at2759"/>
<sequence>MPNSTRTRHSLAQALLTERIEAVQPTGQCVKRWVRFVRLIFTKRTVSCVCGGSFDFKKMAPNSVTVEERIEQKEPERPEFKAKIVWFNVLLFAYLHASFLYAIYLAFTAASWKTCLFAYIYAHFGGLGITAGVHRLWSHRSYKAKWPLRALLCIFNSIAAQNDIFEWCRDHRVHHKFTETNADPHNIKRGFFFAHMGWLMCKKHPDVVAKGKTVYLDDLWADPIVRFHRKFYIPMIIFFCFYLPTMIPVWCWEESAWNSFFIAALGRYCYSLNCTWFVNSVAHKFGDQPFDKYIEARENALISFLVLGEGWHNYHHVFPWDYATSELGYTLNLTKVFIDFMAMIGQAYDLKSTHTEMIKSRKLKTGDGTRMKYVEENELEFCKQS</sequence>
<dbReference type="AlphaFoldDB" id="A0A8X6TWZ4"/>
<dbReference type="Proteomes" id="UP000887013">
    <property type="component" value="Unassembled WGS sequence"/>
</dbReference>
<keyword evidence="6 13" id="KW-1133">Transmembrane helix</keyword>
<keyword evidence="11 12" id="KW-0275">Fatty acid biosynthesis</keyword>
<evidence type="ECO:0000256" key="6">
    <source>
        <dbReference type="ARBA" id="ARBA00022989"/>
    </source>
</evidence>
<accession>A0A8X6TWZ4</accession>
<evidence type="ECO:0000256" key="5">
    <source>
        <dbReference type="ARBA" id="ARBA00022832"/>
    </source>
</evidence>
<name>A0A8X6TWZ4_NEPPI</name>
<evidence type="ECO:0000313" key="15">
    <source>
        <dbReference type="EMBL" id="GFT59109.1"/>
    </source>
</evidence>
<dbReference type="GO" id="GO:0005506">
    <property type="term" value="F:iron ion binding"/>
    <property type="evidence" value="ECO:0007669"/>
    <property type="project" value="TreeGrafter"/>
</dbReference>
<feature type="transmembrane region" description="Helical" evidence="13">
    <location>
        <begin position="116"/>
        <end position="137"/>
    </location>
</feature>
<dbReference type="CDD" id="cd03505">
    <property type="entry name" value="Delta9-FADS-like"/>
    <property type="match status" value="1"/>
</dbReference>
<evidence type="ECO:0000256" key="9">
    <source>
        <dbReference type="ARBA" id="ARBA00023098"/>
    </source>
</evidence>
<keyword evidence="3 12" id="KW-0444">Lipid biosynthesis</keyword>
<dbReference type="PANTHER" id="PTHR11351:SF31">
    <property type="entry name" value="DESATURASE 1, ISOFORM A-RELATED"/>
    <property type="match status" value="1"/>
</dbReference>
<evidence type="ECO:0000256" key="7">
    <source>
        <dbReference type="ARBA" id="ARBA00023002"/>
    </source>
</evidence>
<evidence type="ECO:0000256" key="13">
    <source>
        <dbReference type="SAM" id="Phobius"/>
    </source>
</evidence>
<keyword evidence="10 13" id="KW-0472">Membrane</keyword>
<comment type="domain">
    <text evidence="12">The histidine box domains are involved in binding the catalytic metal ions.</text>
</comment>
<feature type="transmembrane region" description="Helical" evidence="13">
    <location>
        <begin position="256"/>
        <end position="278"/>
    </location>
</feature>
<dbReference type="PRINTS" id="PR00075">
    <property type="entry name" value="FACDDSATRASE"/>
</dbReference>
<dbReference type="GO" id="GO:0004768">
    <property type="term" value="F:stearoyl-CoA 9-desaturase activity"/>
    <property type="evidence" value="ECO:0007669"/>
    <property type="project" value="TreeGrafter"/>
</dbReference>
<keyword evidence="4 12" id="KW-0812">Transmembrane</keyword>
<evidence type="ECO:0000256" key="3">
    <source>
        <dbReference type="ARBA" id="ARBA00022516"/>
    </source>
</evidence>
<proteinExistence type="inferred from homology"/>
<comment type="cofactor">
    <cofactor evidence="12">
        <name>Fe(2+)</name>
        <dbReference type="ChEBI" id="CHEBI:29033"/>
    </cofactor>
</comment>
<evidence type="ECO:0000256" key="12">
    <source>
        <dbReference type="RuleBase" id="RU000581"/>
    </source>
</evidence>
<dbReference type="GO" id="GO:0005789">
    <property type="term" value="C:endoplasmic reticulum membrane"/>
    <property type="evidence" value="ECO:0007669"/>
    <property type="project" value="TreeGrafter"/>
</dbReference>
<comment type="subcellular location">
    <subcellularLocation>
        <location evidence="1">Membrane</location>
        <topology evidence="1">Multi-pass membrane protein</topology>
    </subcellularLocation>
</comment>
<dbReference type="InterPro" id="IPR015876">
    <property type="entry name" value="Acyl-CoA_DS"/>
</dbReference>
<evidence type="ECO:0000313" key="16">
    <source>
        <dbReference type="Proteomes" id="UP000887013"/>
    </source>
</evidence>
<evidence type="ECO:0000256" key="1">
    <source>
        <dbReference type="ARBA" id="ARBA00004141"/>
    </source>
</evidence>
<dbReference type="PANTHER" id="PTHR11351">
    <property type="entry name" value="ACYL-COA DESATURASE"/>
    <property type="match status" value="1"/>
</dbReference>
<dbReference type="Pfam" id="PF00487">
    <property type="entry name" value="FA_desaturase"/>
    <property type="match status" value="1"/>
</dbReference>
<gene>
    <name evidence="15" type="primary">D11DS</name>
    <name evidence="15" type="ORF">NPIL_253631</name>
</gene>
<keyword evidence="5" id="KW-0276">Fatty acid metabolism</keyword>
<feature type="transmembrane region" description="Helical" evidence="13">
    <location>
        <begin position="84"/>
        <end position="104"/>
    </location>
</feature>
<protein>
    <submittedName>
        <fullName evidence="15">Acyl-CoA Delta(11) desaturase</fullName>
    </submittedName>
</protein>
<organism evidence="15 16">
    <name type="scientific">Nephila pilipes</name>
    <name type="common">Giant wood spider</name>
    <name type="synonym">Nephila maculata</name>
    <dbReference type="NCBI Taxonomy" id="299642"/>
    <lineage>
        <taxon>Eukaryota</taxon>
        <taxon>Metazoa</taxon>
        <taxon>Ecdysozoa</taxon>
        <taxon>Arthropoda</taxon>
        <taxon>Chelicerata</taxon>
        <taxon>Arachnida</taxon>
        <taxon>Araneae</taxon>
        <taxon>Araneomorphae</taxon>
        <taxon>Entelegynae</taxon>
        <taxon>Araneoidea</taxon>
        <taxon>Nephilidae</taxon>
        <taxon>Nephila</taxon>
    </lineage>
</organism>
<evidence type="ECO:0000256" key="10">
    <source>
        <dbReference type="ARBA" id="ARBA00023136"/>
    </source>
</evidence>
<keyword evidence="8" id="KW-0408">Iron</keyword>
<dbReference type="GO" id="GO:0006636">
    <property type="term" value="P:unsaturated fatty acid biosynthetic process"/>
    <property type="evidence" value="ECO:0007669"/>
    <property type="project" value="TreeGrafter"/>
</dbReference>
<feature type="domain" description="Fatty acid desaturase" evidence="14">
    <location>
        <begin position="111"/>
        <end position="319"/>
    </location>
</feature>
<feature type="transmembrane region" description="Helical" evidence="13">
    <location>
        <begin position="231"/>
        <end position="250"/>
    </location>
</feature>
<evidence type="ECO:0000256" key="11">
    <source>
        <dbReference type="ARBA" id="ARBA00023160"/>
    </source>
</evidence>
<comment type="caution">
    <text evidence="15">The sequence shown here is derived from an EMBL/GenBank/DDBJ whole genome shotgun (WGS) entry which is preliminary data.</text>
</comment>
<dbReference type="EMBL" id="BMAW01113838">
    <property type="protein sequence ID" value="GFT59109.1"/>
    <property type="molecule type" value="Genomic_DNA"/>
</dbReference>